<dbReference type="PROSITE" id="PS51192">
    <property type="entry name" value="HELICASE_ATP_BIND_1"/>
    <property type="match status" value="1"/>
</dbReference>
<feature type="compositionally biased region" description="Acidic residues" evidence="11">
    <location>
        <begin position="648"/>
        <end position="658"/>
    </location>
</feature>
<dbReference type="Pfam" id="PF00270">
    <property type="entry name" value="DEAD"/>
    <property type="match status" value="1"/>
</dbReference>
<dbReference type="Proteomes" id="UP000075881">
    <property type="component" value="Unassembled WGS sequence"/>
</dbReference>
<dbReference type="Pfam" id="PF04408">
    <property type="entry name" value="WHD_HA2"/>
    <property type="match status" value="1"/>
</dbReference>
<dbReference type="GO" id="GO:0005730">
    <property type="term" value="C:nucleolus"/>
    <property type="evidence" value="ECO:0007669"/>
    <property type="project" value="TreeGrafter"/>
</dbReference>
<feature type="compositionally biased region" description="Gly residues" evidence="11">
    <location>
        <begin position="28"/>
        <end position="51"/>
    </location>
</feature>
<feature type="compositionally biased region" description="Basic residues" evidence="11">
    <location>
        <begin position="96"/>
        <end position="128"/>
    </location>
</feature>
<feature type="region of interest" description="Disordered" evidence="11">
    <location>
        <begin position="1913"/>
        <end position="1934"/>
    </location>
</feature>
<keyword evidence="7" id="KW-0067">ATP-binding</keyword>
<reference evidence="16" key="2">
    <citation type="submission" date="2020-05" db="UniProtKB">
        <authorList>
            <consortium name="EnsemblMetazoa"/>
        </authorList>
    </citation>
    <scope>IDENTIFICATION</scope>
    <source>
        <strain evidence="16">ACHKN1017</strain>
    </source>
</reference>
<dbReference type="GO" id="GO:0000462">
    <property type="term" value="P:maturation of SSU-rRNA from tricistronic rRNA transcript (SSU-rRNA, 5.8S rRNA, LSU-rRNA)"/>
    <property type="evidence" value="ECO:0007669"/>
    <property type="project" value="TreeGrafter"/>
</dbReference>
<dbReference type="InterPro" id="IPR048333">
    <property type="entry name" value="HA2_WH"/>
</dbReference>
<feature type="region of interest" description="Disordered" evidence="11">
    <location>
        <begin position="144"/>
        <end position="163"/>
    </location>
</feature>
<dbReference type="InterPro" id="IPR001715">
    <property type="entry name" value="CH_dom"/>
</dbReference>
<dbReference type="PANTHER" id="PTHR18934:SF99">
    <property type="entry name" value="ATP-DEPENDENT RNA HELICASE DHX37-RELATED"/>
    <property type="match status" value="1"/>
</dbReference>
<dbReference type="FunFam" id="3.40.50.300:FF:000637">
    <property type="entry name" value="ATP-dependent RNA helicase DHX37/DHR1"/>
    <property type="match status" value="1"/>
</dbReference>
<evidence type="ECO:0000256" key="12">
    <source>
        <dbReference type="SAM" id="Phobius"/>
    </source>
</evidence>
<feature type="region of interest" description="Disordered" evidence="11">
    <location>
        <begin position="2928"/>
        <end position="2956"/>
    </location>
</feature>
<reference evidence="17" key="1">
    <citation type="submission" date="2013-03" db="EMBL/GenBank/DDBJ databases">
        <title>The Genome Sequence of Anopheles christyi ACHKN1017.</title>
        <authorList>
            <consortium name="The Broad Institute Genomics Platform"/>
            <person name="Neafsey D.E."/>
            <person name="Besansky N."/>
            <person name="Walker B."/>
            <person name="Young S.K."/>
            <person name="Zeng Q."/>
            <person name="Gargeya S."/>
            <person name="Fitzgerald M."/>
            <person name="Haas B."/>
            <person name="Abouelleil A."/>
            <person name="Allen A.W."/>
            <person name="Alvarado L."/>
            <person name="Arachchi H.M."/>
            <person name="Berlin A.M."/>
            <person name="Chapman S.B."/>
            <person name="Gainer-Dewar J."/>
            <person name="Goldberg J."/>
            <person name="Griggs A."/>
            <person name="Gujja S."/>
            <person name="Hansen M."/>
            <person name="Howarth C."/>
            <person name="Imamovic A."/>
            <person name="Ireland A."/>
            <person name="Larimer J."/>
            <person name="McCowan C."/>
            <person name="Murphy C."/>
            <person name="Pearson M."/>
            <person name="Poon T.W."/>
            <person name="Priest M."/>
            <person name="Roberts A."/>
            <person name="Saif S."/>
            <person name="Shea T."/>
            <person name="Sisk P."/>
            <person name="Sykes S."/>
            <person name="Wortman J."/>
            <person name="Nusbaum C."/>
            <person name="Birren B."/>
        </authorList>
    </citation>
    <scope>NUCLEOTIDE SEQUENCE [LARGE SCALE GENOMIC DNA]</scope>
    <source>
        <strain evidence="17">ACHKN1017</strain>
    </source>
</reference>
<dbReference type="SMART" id="SM00490">
    <property type="entry name" value="HELICc"/>
    <property type="match status" value="1"/>
</dbReference>
<feature type="domain" description="Helicase C-terminal" evidence="15">
    <location>
        <begin position="2910"/>
        <end position="3102"/>
    </location>
</feature>
<comment type="similarity">
    <text evidence="2">Belongs to the cytospin-A family.</text>
</comment>
<dbReference type="Gene3D" id="1.10.418.10">
    <property type="entry name" value="Calponin-like domain"/>
    <property type="match status" value="1"/>
</dbReference>
<feature type="compositionally biased region" description="Acidic residues" evidence="11">
    <location>
        <begin position="2877"/>
        <end position="2890"/>
    </location>
</feature>
<dbReference type="InterPro" id="IPR002464">
    <property type="entry name" value="DNA/RNA_helicase_DEAH_CS"/>
</dbReference>
<evidence type="ECO:0000313" key="16">
    <source>
        <dbReference type="EnsemblMetazoa" id="ACHR000118-PA"/>
    </source>
</evidence>
<evidence type="ECO:0000256" key="2">
    <source>
        <dbReference type="ARBA" id="ARBA00009452"/>
    </source>
</evidence>
<dbReference type="GO" id="GO:0003723">
    <property type="term" value="F:RNA binding"/>
    <property type="evidence" value="ECO:0007669"/>
    <property type="project" value="TreeGrafter"/>
</dbReference>
<feature type="compositionally biased region" description="Low complexity" evidence="11">
    <location>
        <begin position="901"/>
        <end position="916"/>
    </location>
</feature>
<feature type="region of interest" description="Disordered" evidence="11">
    <location>
        <begin position="2029"/>
        <end position="2098"/>
    </location>
</feature>
<feature type="region of interest" description="Disordered" evidence="11">
    <location>
        <begin position="1"/>
        <end position="136"/>
    </location>
</feature>
<feature type="region of interest" description="Disordered" evidence="11">
    <location>
        <begin position="429"/>
        <end position="456"/>
    </location>
</feature>
<feature type="domain" description="Helicase ATP-binding" evidence="14">
    <location>
        <begin position="2627"/>
        <end position="2794"/>
    </location>
</feature>
<keyword evidence="17" id="KW-1185">Reference proteome</keyword>
<feature type="region of interest" description="Disordered" evidence="11">
    <location>
        <begin position="197"/>
        <end position="219"/>
    </location>
</feature>
<dbReference type="InterPro" id="IPR007502">
    <property type="entry name" value="Helicase-assoc_dom"/>
</dbReference>
<dbReference type="InterPro" id="IPR027417">
    <property type="entry name" value="P-loop_NTPase"/>
</dbReference>
<evidence type="ECO:0000256" key="5">
    <source>
        <dbReference type="ARBA" id="ARBA00022801"/>
    </source>
</evidence>
<feature type="compositionally biased region" description="Low complexity" evidence="11">
    <location>
        <begin position="1654"/>
        <end position="1665"/>
    </location>
</feature>
<proteinExistence type="inferred from homology"/>
<dbReference type="SMART" id="SM00033">
    <property type="entry name" value="CH"/>
    <property type="match status" value="1"/>
</dbReference>
<protein>
    <recommendedName>
        <fullName evidence="3">RNA helicase</fullName>
        <ecNumber evidence="3">3.6.4.13</ecNumber>
    </recommendedName>
</protein>
<dbReference type="VEuPathDB" id="VectorBase:ACHR000118"/>
<feature type="region of interest" description="Disordered" evidence="11">
    <location>
        <begin position="629"/>
        <end position="658"/>
    </location>
</feature>
<dbReference type="EC" id="3.6.4.13" evidence="3"/>
<feature type="compositionally biased region" description="Low complexity" evidence="11">
    <location>
        <begin position="2038"/>
        <end position="2085"/>
    </location>
</feature>
<dbReference type="EnsemblMetazoa" id="ACHR000118-RA">
    <property type="protein sequence ID" value="ACHR000118-PA"/>
    <property type="gene ID" value="ACHR000118"/>
</dbReference>
<accession>A0A182JNN4</accession>
<keyword evidence="12" id="KW-0812">Transmembrane</keyword>
<dbReference type="GO" id="GO:0003724">
    <property type="term" value="F:RNA helicase activity"/>
    <property type="evidence" value="ECO:0007669"/>
    <property type="project" value="UniProtKB-EC"/>
</dbReference>
<keyword evidence="5" id="KW-0378">Hydrolase</keyword>
<dbReference type="Pfam" id="PF00307">
    <property type="entry name" value="CH"/>
    <property type="match status" value="1"/>
</dbReference>
<dbReference type="STRING" id="43041.A0A182JNN4"/>
<dbReference type="PROSITE" id="PS00690">
    <property type="entry name" value="DEAH_ATP_HELICASE"/>
    <property type="match status" value="1"/>
</dbReference>
<keyword evidence="8 10" id="KW-0175">Coiled coil</keyword>
<dbReference type="FunFam" id="1.20.120.1080:FF:000042">
    <property type="entry name" value="probable ATP-dependent RNA helicase kurz"/>
    <property type="match status" value="1"/>
</dbReference>
<dbReference type="Pfam" id="PF21010">
    <property type="entry name" value="HA2_C"/>
    <property type="match status" value="1"/>
</dbReference>
<dbReference type="Gene3D" id="3.40.50.300">
    <property type="entry name" value="P-loop containing nucleotide triphosphate hydrolases"/>
    <property type="match status" value="3"/>
</dbReference>
<keyword evidence="6" id="KW-0347">Helicase</keyword>
<feature type="transmembrane region" description="Helical" evidence="12">
    <location>
        <begin position="1072"/>
        <end position="1093"/>
    </location>
</feature>
<feature type="compositionally biased region" description="Low complexity" evidence="11">
    <location>
        <begin position="557"/>
        <end position="567"/>
    </location>
</feature>
<dbReference type="PROSITE" id="PS51194">
    <property type="entry name" value="HELICASE_CTER"/>
    <property type="match status" value="1"/>
</dbReference>
<keyword evidence="12" id="KW-0472">Membrane</keyword>
<comment type="similarity">
    <text evidence="1">Belongs to the DEAD box helicase family. DEAH subfamily.</text>
</comment>
<evidence type="ECO:0000256" key="3">
    <source>
        <dbReference type="ARBA" id="ARBA00012552"/>
    </source>
</evidence>
<dbReference type="SMART" id="SM00847">
    <property type="entry name" value="HA2"/>
    <property type="match status" value="1"/>
</dbReference>
<evidence type="ECO:0000259" key="14">
    <source>
        <dbReference type="PROSITE" id="PS51192"/>
    </source>
</evidence>
<dbReference type="PROSITE" id="PS50021">
    <property type="entry name" value="CH"/>
    <property type="match status" value="1"/>
</dbReference>
<evidence type="ECO:0000259" key="13">
    <source>
        <dbReference type="PROSITE" id="PS50021"/>
    </source>
</evidence>
<feature type="region of interest" description="Disordered" evidence="11">
    <location>
        <begin position="891"/>
        <end position="916"/>
    </location>
</feature>
<dbReference type="CDD" id="cd18791">
    <property type="entry name" value="SF2_C_RHA"/>
    <property type="match status" value="1"/>
</dbReference>
<keyword evidence="12" id="KW-1133">Transmembrane helix</keyword>
<evidence type="ECO:0000256" key="11">
    <source>
        <dbReference type="SAM" id="MobiDB-lite"/>
    </source>
</evidence>
<feature type="compositionally biased region" description="Basic residues" evidence="11">
    <location>
        <begin position="2894"/>
        <end position="2912"/>
    </location>
</feature>
<feature type="domain" description="Calponin-homology (CH)" evidence="13">
    <location>
        <begin position="2208"/>
        <end position="2311"/>
    </location>
</feature>
<sequence length="3558" mass="396314">MVLYRCPSGPKHQSQPSVSSVSATGSGHAEGGNVPGGGLTGGLSVNGGGGLLKSAASASSLEFPAASKPAQSSRSTGQQQQQQRFNGSKEKLDHSSHHHHHHLHHHQHQQPHLHTQHQHPHSNQHQHSRTASAQMAQMATVSTNHLNKFPPGSGSSMAVGGEDGARLNERGVDIGNGLSSSMEQLTAISFVGPEKAAAVGRKEQQQQTSPGKSRAAELQSHLERLQSENRQLERKVHEMTSCQEELLLLRDEVASHEQSNGELHRLLNENESLRDRLKTVVQSPLSDSEKQQLVRNTQRLHSSAPASIALPNNMDAEGTPCVTPDWDKQSSSSEIAVACLQDKIIQQSEFYTPPKTPGMAGSLMTVAATSTSSTTARRNEQLTRSYNRISSKIVNRQHSLASFDQRTRAGGSPMPGKPLVNTRLLDRYGPIGGNGTQQQQQHQQQSMGGGGAAMTSQHNYTNPAFCQQSEFYTPPKTPGMAGSLMTVAATSTSSTTARRNEQLTRSYNRISSKIVNRQHSLASFDQRTRAGGSPMPGKPLVNTRLLDRYGPIGGNGTQQQQQHQQQSMGGGGGSTSGSRYALVPVEEIPFNVVRKYSVVNETQLSLGVTGSASRSEEFLDRVGSVPNLNGGRMVRDPNRAGMNRTQEEEVVGEEDDEVDDGVHNLSDQFRSLPPMMSSHSTALDQHSGSRLKNAFSSDFGSKSFILYDQRNNQRFEMVPTEEDEELVDDNQEIIQMHNGRAHRYAIIPSIDDDEDETCLSNGGGTDEPPTAIHRTPSSLSGGQQQQHRLGVSSVKVSRRETPKPNIPPGGGSVATTPSKVHPGQREETTPKKNPATQKLHELLTTPQKTPSQQQWRGYPTAPSPFTANTPNTTPRRAAMAAVASGPPAMMISSTPKHKYQQHQQQQQQQQQPQPHLQQPMVIPTTAIISPRLNSDIYSEKPLPLDPEKQQPAGSWVVGPDGSKSWRKMANASATIGAVSLMLILCGFMNSGLSLYMTAKLGREFYLDMGILAGFSAIALGILGFKSRQCDWLPNRNYMSGFVLVTVFSLLNCCAEVILMTMHPYPGTPLNDVTTGIILGLSSLIILLISLGAITSRWCRAPPPDNRVDMEETHYSTNEELQATLQELADLQSQIMELQTDNERLVEEKDVIFQSLCRQTEKLEDTRTQIGTLQKLLLREPNQQDVTPTDREQKLVDLLKSAQDERECLLLKHEELNGELNELNTIIDERSGEVSRARARISMLESSLDAANAEKKDANAQLMESKEDASVKLIEISRLTTLLENARAKIDELEQDRAMGDKTDLEELLDIARKEKDQLETQVASLQEHVSISQCEIQKLKDQLARLNEECKVVRNNAKCVISDLEYKNETVTQEKQKIATDFQQLQESINELQVQNKCLLEDKSQLETLLSETQKHLGETERQLMEKTEELNQETRLRQQEADEWEHFQSDLLMTVRVANDFKTEAQNAREKLALDNKALREKVRVLEQQIEQLNKQSLRGIGNADEVQLSYERLNVLKQDLHASVENLNSFDRNVDEFSQRVQLLRKQMNNFSLDRKPSPITAGLAANPHKKCPPVVRPVHDSDSDVPPPLPKTKPPKLVVRFADDRSSVDTLDSIEYEFSDSDPDDVDMIEGSNKRKSTPYGEMVQQGNTPSSESVSEVSASASDDDLSKEVGEYQVLRPAFRPIAASQSTENLFHSPTALFKPIPRFASKSTQDLSSIMRAEGLYHRLHKNPRHRALDSLDFGSGLFYSKSTNDLILPDIDGLTHKPVTNLSKFRKFRYERSISGSSLNSLIKLDRQEQTNKVSSNAATATIDSSVSILKQQKNETVIESKTTPTQLKLQKEHQEKLNLEQATNATGALEHKNTLEARKPLPLPRADSDQNLASQKTIVYVIDKQTNQFVLEEELLEKRKQERTKRESDHSVAAAPPPPLPIKSNTKFVAARKAVPAVPSTAPESLYENIPYRRSIVVHNFSFDHDPMITSKETQSQSLITTVQQEMAVRRQQKSAIQRQDSRLSVKSLIESIENSAKQTKLNSDSRCSSSSSINSIPADSNPTTLSSKHSSISSTNNNNNNEHDSIINNISKGHVNGNNNDENDVIQIPVQPSAIVQSGGGGVGGGTLPAKSPLREQQQPTVGSNVNSNSKPNASAESVMLMKKSNLITSNNGCNTTLNSAIISHKTMDYVRRNSYNDISERKDPLNALVKNGGSKRNALLKWCQNKTVGYRNIDITNFSSSWNDGLALCAIMHSYLPDRIPYDKLNQNDKRRNFSLAFAAAESVGIQTSLSIDEMCLQERPDWQQHVLSKKCKHCLFGTTKIGFAGCATQLSLIFAMGKRRFNEKGRQKVETIIDDSETKKIKLEFTPGDEYGGQDDANALVLPSKKRETKIKKDRTVVTKILSKKQRKRLEKIVDQKKKKENRTSLIASLVAVQATQEDLKGFRKLSDVQTKGLKQHFKEQKYGVTYVPKPVTHAKAAGVVKIKSLVGSRRKRLALLHQADPASVECKEGEHDPNIVGLNDPSSSSSSSSEDESDVPSDREDNLINEKKDEDETTVQDVKDKNDQLDHHLEPQSVPVEGDKVVEDKLPKANEEKPVVVDRKPATYIHVERDPKIQAARLKLPILGEEQVIMETISENKITILAGETGSGKTTQIPQFLYEAGYGERGLIGITEPRRVAAVSMSKRVALEMNLSTDVVSYLIRYEGNVTDRTKIKFMTDGVLLKEIEVDFLLNKYSCIILDEAHERSVYTDILMGLLSRIVRLREKRGNNPLRVIIMSATLRVQDFTENKKLFLDTPPVINIDSRQFPVTIHFNKITPDDYLREAFLKTVKIHTKLPEGGILVFLTGQKEVNTMVRKLRKMFPLRNDGSRDKKVDDKKVEEGEQEDAKDEDEEFDNMYRGKKAHKPPRAKTTKKQKRDRVPVLPQINLDAYDLPHVDDTEGDLAEENETDSELESDDDELHTENLFTSVSELRKSQPLWVLPLYSMLSPEKQQLIFQPPPEGARLCVVATNVAETSLTIPDIKYVVDTGRQKTKLYDKTTGVTAFVVTYTSKASANQRAGRAGRVAPGHCYRLYSSAVFNDEFVEFAPPEVQQKPVDGLMLQMKCMGIDKVTNFPFPSPPDPVQLLSAEQRLLQLGALEQIIVRAPEASQKVQKNQTLTRVTELGRTMAAFPVAPRFGKMLALSHQHALLPYVICLVAALSVQEVLEEVSLSEEGDNTESGKRWRQKRKLWAGTGESLLLGDPMILLKAVGAAEHANSKGMLEDFCDENGIRLKAIREIRKLRIQLTNEVNANLLDMNLSVDPDMPPPTATQIRLLRQLLLIGNADQIARKLPESEIKLKTDARKLKHAYNLPMIDEPVYLHASSVLRREHPEWLIYQEAYEAIVPGEEEEGINKTKMFLRGITAIEPDWLAKFVPNVCNVIDVLEEPIPPSYNAASDTIECHVKATIGKTSWELPSSVVDMPKNVLRCKYLLKFILQGTVFKQLKSFRKSLLSSPDSVLKQYCMAVPRIDAALKLMLANEIFNVQRFRELWKADPKFFYSEFSDFLPVSCHEDVGKLWPPSE</sequence>
<evidence type="ECO:0000256" key="9">
    <source>
        <dbReference type="ARBA" id="ARBA00047984"/>
    </source>
</evidence>
<feature type="region of interest" description="Disordered" evidence="11">
    <location>
        <begin position="1556"/>
        <end position="1598"/>
    </location>
</feature>
<keyword evidence="4" id="KW-0547">Nucleotide-binding</keyword>
<dbReference type="GO" id="GO:0005524">
    <property type="term" value="F:ATP binding"/>
    <property type="evidence" value="ECO:0007669"/>
    <property type="project" value="UniProtKB-KW"/>
</dbReference>
<feature type="transmembrane region" description="Helical" evidence="12">
    <location>
        <begin position="971"/>
        <end position="992"/>
    </location>
</feature>
<feature type="coiled-coil region" evidence="10">
    <location>
        <begin position="1120"/>
        <end position="1147"/>
    </location>
</feature>
<dbReference type="InterPro" id="IPR014001">
    <property type="entry name" value="Helicase_ATP-bd"/>
</dbReference>
<dbReference type="FunFam" id="1.10.418.10:FF:000020">
    <property type="entry name" value="Cytospin-A isoform 1"/>
    <property type="match status" value="1"/>
</dbReference>
<dbReference type="SMART" id="SM00487">
    <property type="entry name" value="DEXDc"/>
    <property type="match status" value="1"/>
</dbReference>
<dbReference type="SUPFAM" id="SSF52540">
    <property type="entry name" value="P-loop containing nucleoside triphosphate hydrolases"/>
    <property type="match status" value="1"/>
</dbReference>
<feature type="compositionally biased region" description="Acidic residues" evidence="11">
    <location>
        <begin position="1622"/>
        <end position="1631"/>
    </location>
</feature>
<feature type="compositionally biased region" description="Basic and acidic residues" evidence="11">
    <location>
        <begin position="2554"/>
        <end position="2567"/>
    </location>
</feature>
<feature type="compositionally biased region" description="Polar residues" evidence="11">
    <location>
        <begin position="11"/>
        <end position="25"/>
    </location>
</feature>
<feature type="region of interest" description="Disordered" evidence="11">
    <location>
        <begin position="2113"/>
        <end position="2147"/>
    </location>
</feature>
<dbReference type="InterPro" id="IPR011545">
    <property type="entry name" value="DEAD/DEAH_box_helicase_dom"/>
</dbReference>
<name>A0A182JNN4_9DIPT</name>
<feature type="region of interest" description="Disordered" evidence="11">
    <location>
        <begin position="2861"/>
        <end position="2916"/>
    </location>
</feature>
<evidence type="ECO:0000256" key="8">
    <source>
        <dbReference type="ARBA" id="ARBA00023054"/>
    </source>
</evidence>
<feature type="compositionally biased region" description="Basic and acidic residues" evidence="11">
    <location>
        <begin position="2862"/>
        <end position="2876"/>
    </location>
</feature>
<feature type="region of interest" description="Disordered" evidence="11">
    <location>
        <begin position="1622"/>
        <end position="1670"/>
    </location>
</feature>
<dbReference type="PANTHER" id="PTHR18934">
    <property type="entry name" value="ATP-DEPENDENT RNA HELICASE"/>
    <property type="match status" value="1"/>
</dbReference>
<dbReference type="CDD" id="cd17982">
    <property type="entry name" value="DEXHc_DHX37"/>
    <property type="match status" value="1"/>
</dbReference>
<organism evidence="16 17">
    <name type="scientific">Anopheles christyi</name>
    <dbReference type="NCBI Taxonomy" id="43041"/>
    <lineage>
        <taxon>Eukaryota</taxon>
        <taxon>Metazoa</taxon>
        <taxon>Ecdysozoa</taxon>
        <taxon>Arthropoda</taxon>
        <taxon>Hexapoda</taxon>
        <taxon>Insecta</taxon>
        <taxon>Pterygota</taxon>
        <taxon>Neoptera</taxon>
        <taxon>Endopterygota</taxon>
        <taxon>Diptera</taxon>
        <taxon>Nematocera</taxon>
        <taxon>Culicoidea</taxon>
        <taxon>Culicidae</taxon>
        <taxon>Anophelinae</taxon>
        <taxon>Anopheles</taxon>
    </lineage>
</organism>
<evidence type="ECO:0000256" key="1">
    <source>
        <dbReference type="ARBA" id="ARBA00008792"/>
    </source>
</evidence>
<evidence type="ECO:0000259" key="15">
    <source>
        <dbReference type="PROSITE" id="PS51194"/>
    </source>
</evidence>
<feature type="transmembrane region" description="Helical" evidence="12">
    <location>
        <begin position="1036"/>
        <end position="1060"/>
    </location>
</feature>
<feature type="region of interest" description="Disordered" evidence="11">
    <location>
        <begin position="2499"/>
        <end position="2584"/>
    </location>
</feature>
<feature type="compositionally biased region" description="Basic and acidic residues" evidence="11">
    <location>
        <begin position="2533"/>
        <end position="2547"/>
    </location>
</feature>
<dbReference type="Gene3D" id="1.20.120.1080">
    <property type="match status" value="1"/>
</dbReference>
<feature type="compositionally biased region" description="Polar residues" evidence="11">
    <location>
        <begin position="775"/>
        <end position="787"/>
    </location>
</feature>
<dbReference type="Pfam" id="PF07717">
    <property type="entry name" value="OB_NTP_bind"/>
    <property type="match status" value="1"/>
</dbReference>
<feature type="compositionally biased region" description="Low complexity" evidence="11">
    <location>
        <begin position="52"/>
        <end position="61"/>
    </location>
</feature>
<dbReference type="Pfam" id="PF23362">
    <property type="entry name" value="DHX37_C"/>
    <property type="match status" value="1"/>
</dbReference>
<feature type="compositionally biased region" description="Low complexity" evidence="11">
    <location>
        <begin position="436"/>
        <end position="446"/>
    </location>
</feature>
<feature type="compositionally biased region" description="Basic and acidic residues" evidence="11">
    <location>
        <begin position="2574"/>
        <end position="2584"/>
    </location>
</feature>
<evidence type="ECO:0000256" key="6">
    <source>
        <dbReference type="ARBA" id="ARBA00022806"/>
    </source>
</evidence>
<feature type="region of interest" description="Disordered" evidence="11">
    <location>
        <begin position="938"/>
        <end position="957"/>
    </location>
</feature>
<feature type="region of interest" description="Disordered" evidence="11">
    <location>
        <begin position="527"/>
        <end position="578"/>
    </location>
</feature>
<evidence type="ECO:0000313" key="17">
    <source>
        <dbReference type="Proteomes" id="UP000075881"/>
    </source>
</evidence>
<dbReference type="Pfam" id="PF00271">
    <property type="entry name" value="Helicase_C"/>
    <property type="match status" value="1"/>
</dbReference>
<comment type="catalytic activity">
    <reaction evidence="9">
        <text>ATP + H2O = ADP + phosphate + H(+)</text>
        <dbReference type="Rhea" id="RHEA:13065"/>
        <dbReference type="ChEBI" id="CHEBI:15377"/>
        <dbReference type="ChEBI" id="CHEBI:15378"/>
        <dbReference type="ChEBI" id="CHEBI:30616"/>
        <dbReference type="ChEBI" id="CHEBI:43474"/>
        <dbReference type="ChEBI" id="CHEBI:456216"/>
        <dbReference type="EC" id="3.6.4.13"/>
    </reaction>
</comment>
<feature type="compositionally biased region" description="Basic and acidic residues" evidence="11">
    <location>
        <begin position="1913"/>
        <end position="1923"/>
    </location>
</feature>
<dbReference type="InterPro" id="IPR001650">
    <property type="entry name" value="Helicase_C-like"/>
</dbReference>
<dbReference type="SUPFAM" id="SSF47576">
    <property type="entry name" value="Calponin-homology domain, CH-domain"/>
    <property type="match status" value="1"/>
</dbReference>
<evidence type="ECO:0000256" key="4">
    <source>
        <dbReference type="ARBA" id="ARBA00022741"/>
    </source>
</evidence>
<feature type="compositionally biased region" description="Polar residues" evidence="11">
    <location>
        <begin position="2129"/>
        <end position="2147"/>
    </location>
</feature>
<dbReference type="GO" id="GO:0016787">
    <property type="term" value="F:hydrolase activity"/>
    <property type="evidence" value="ECO:0007669"/>
    <property type="project" value="UniProtKB-KW"/>
</dbReference>
<dbReference type="InterPro" id="IPR011709">
    <property type="entry name" value="DEAD-box_helicase_OB_fold"/>
</dbReference>
<dbReference type="InterPro" id="IPR056371">
    <property type="entry name" value="DHX37-like_C"/>
</dbReference>
<evidence type="ECO:0000256" key="7">
    <source>
        <dbReference type="ARBA" id="ARBA00022840"/>
    </source>
</evidence>
<feature type="transmembrane region" description="Helical" evidence="12">
    <location>
        <begin position="1004"/>
        <end position="1024"/>
    </location>
</feature>
<feature type="compositionally biased region" description="Acidic residues" evidence="11">
    <location>
        <begin position="2934"/>
        <end position="2955"/>
    </location>
</feature>
<evidence type="ECO:0000256" key="10">
    <source>
        <dbReference type="SAM" id="Coils"/>
    </source>
</evidence>
<dbReference type="InterPro" id="IPR036872">
    <property type="entry name" value="CH_dom_sf"/>
</dbReference>
<feature type="region of interest" description="Disordered" evidence="11">
    <location>
        <begin position="757"/>
        <end position="834"/>
    </location>
</feature>
<feature type="coiled-coil region" evidence="10">
    <location>
        <begin position="1198"/>
        <end position="1497"/>
    </location>
</feature>